<gene>
    <name evidence="13" type="ORF">D3Z33_04785</name>
</gene>
<sequence length="390" mass="42284">MKEVVIVSAVRTPVGRYGGALSSVDPVELGTLVVKENIERINLDTKLIDEVIFSNLMAYDTNNMARVISLNSNIPIEVPAFSIDRQCGSSIDAIAIAAMKIQLGVAKVIVAGGVESDSRRPYIIRKMEKGFTFPTPEFVKDLMFSPPHIGNPNMGVTAENLAKEYNITRENMDEYSIKSHKKAAIAWDKGYFDEQIIPVKLVDRKGNVNIVKKDEVLRKNINMKDMSKLKPAFIKDGLVTAGNSSPMSDGAGALILMERELAESLGLEILGKYVMSTSVGVDPNIMGIGAAKAINKLVTNNGLNLDEIDLIEMNEAFASQSIACIKDMKLDKEKLNVNGGAIALGHPLAGTGAILATKLLYELKRRNNKKGLISFCCGGGQGVAMVLERI</sequence>
<evidence type="ECO:0000313" key="14">
    <source>
        <dbReference type="Proteomes" id="UP000467132"/>
    </source>
</evidence>
<dbReference type="NCBIfam" id="TIGR01930">
    <property type="entry name" value="AcCoA-C-Actrans"/>
    <property type="match status" value="1"/>
</dbReference>
<dbReference type="PANTHER" id="PTHR18919">
    <property type="entry name" value="ACETYL-COA C-ACYLTRANSFERASE"/>
    <property type="match status" value="1"/>
</dbReference>
<dbReference type="SUPFAM" id="SSF53901">
    <property type="entry name" value="Thiolase-like"/>
    <property type="match status" value="2"/>
</dbReference>
<dbReference type="PANTHER" id="PTHR18919:SF107">
    <property type="entry name" value="ACETYL-COA ACETYLTRANSFERASE, CYTOSOLIC"/>
    <property type="match status" value="1"/>
</dbReference>
<feature type="active site" description="Proton acceptor" evidence="9">
    <location>
        <position position="376"/>
    </location>
</feature>
<keyword evidence="14" id="KW-1185">Reference proteome</keyword>
<dbReference type="InterPro" id="IPR020617">
    <property type="entry name" value="Thiolase_C"/>
</dbReference>
<dbReference type="FunFam" id="3.40.47.10:FF:000010">
    <property type="entry name" value="Acetyl-CoA acetyltransferase (Thiolase)"/>
    <property type="match status" value="1"/>
</dbReference>
<evidence type="ECO:0000256" key="7">
    <source>
        <dbReference type="ARBA" id="ARBA00044137"/>
    </source>
</evidence>
<feature type="active site" description="Acyl-thioester intermediate" evidence="9">
    <location>
        <position position="87"/>
    </location>
</feature>
<evidence type="ECO:0000256" key="2">
    <source>
        <dbReference type="ARBA" id="ARBA00010982"/>
    </source>
</evidence>
<dbReference type="Pfam" id="PF02803">
    <property type="entry name" value="Thiolase_C"/>
    <property type="match status" value="1"/>
</dbReference>
<dbReference type="Proteomes" id="UP000467132">
    <property type="component" value="Unassembled WGS sequence"/>
</dbReference>
<evidence type="ECO:0000313" key="13">
    <source>
        <dbReference type="EMBL" id="NBI06175.1"/>
    </source>
</evidence>
<dbReference type="OrthoDB" id="9764892at2"/>
<evidence type="ECO:0000256" key="9">
    <source>
        <dbReference type="PIRSR" id="PIRSR000429-1"/>
    </source>
</evidence>
<protein>
    <recommendedName>
        <fullName evidence="7">Acetyl-CoA acetyltransferase</fullName>
        <ecNumber evidence="3">2.3.1.9</ecNumber>
    </recommendedName>
    <alternativeName>
        <fullName evidence="6">Acetoacetyl-CoA thiolase</fullName>
    </alternativeName>
</protein>
<evidence type="ECO:0000256" key="4">
    <source>
        <dbReference type="ARBA" id="ARBA00022679"/>
    </source>
</evidence>
<comment type="caution">
    <text evidence="13">The sequence shown here is derived from an EMBL/GenBank/DDBJ whole genome shotgun (WGS) entry which is preliminary data.</text>
</comment>
<dbReference type="GO" id="GO:0005737">
    <property type="term" value="C:cytoplasm"/>
    <property type="evidence" value="ECO:0007669"/>
    <property type="project" value="UniProtKB-SubCell"/>
</dbReference>
<dbReference type="EMBL" id="QXXA01000005">
    <property type="protein sequence ID" value="NBI06175.1"/>
    <property type="molecule type" value="Genomic_DNA"/>
</dbReference>
<comment type="catalytic activity">
    <reaction evidence="8">
        <text>2 acetyl-CoA = acetoacetyl-CoA + CoA</text>
        <dbReference type="Rhea" id="RHEA:21036"/>
        <dbReference type="ChEBI" id="CHEBI:57286"/>
        <dbReference type="ChEBI" id="CHEBI:57287"/>
        <dbReference type="ChEBI" id="CHEBI:57288"/>
        <dbReference type="EC" id="2.3.1.9"/>
    </reaction>
</comment>
<dbReference type="InterPro" id="IPR016039">
    <property type="entry name" value="Thiolase-like"/>
</dbReference>
<feature type="domain" description="Thiolase N-terminal" evidence="11">
    <location>
        <begin position="4"/>
        <end position="259"/>
    </location>
</feature>
<dbReference type="PIRSF" id="PIRSF000429">
    <property type="entry name" value="Ac-CoA_Ac_transf"/>
    <property type="match status" value="1"/>
</dbReference>
<dbReference type="GO" id="GO:0003985">
    <property type="term" value="F:acetyl-CoA C-acetyltransferase activity"/>
    <property type="evidence" value="ECO:0007669"/>
    <property type="project" value="UniProtKB-EC"/>
</dbReference>
<keyword evidence="5 10" id="KW-0012">Acyltransferase</keyword>
<evidence type="ECO:0000256" key="10">
    <source>
        <dbReference type="RuleBase" id="RU003557"/>
    </source>
</evidence>
<dbReference type="InterPro" id="IPR020616">
    <property type="entry name" value="Thiolase_N"/>
</dbReference>
<reference evidence="13 14" key="1">
    <citation type="submission" date="2018-08" db="EMBL/GenBank/DDBJ databases">
        <title>Murine metabolic-syndrome-specific gut microbial biobank.</title>
        <authorList>
            <person name="Liu C."/>
        </authorList>
    </citation>
    <scope>NUCLEOTIDE SEQUENCE [LARGE SCALE GENOMIC DNA]</scope>
    <source>
        <strain evidence="13 14">583</strain>
    </source>
</reference>
<dbReference type="InterPro" id="IPR002155">
    <property type="entry name" value="Thiolase"/>
</dbReference>
<name>A0A845QUH3_9CLOT</name>
<dbReference type="Gene3D" id="3.40.47.10">
    <property type="match status" value="2"/>
</dbReference>
<evidence type="ECO:0000256" key="1">
    <source>
        <dbReference type="ARBA" id="ARBA00004496"/>
    </source>
</evidence>
<comment type="subcellular location">
    <subcellularLocation>
        <location evidence="1">Cytoplasm</location>
    </subcellularLocation>
</comment>
<feature type="active site" description="Proton acceptor" evidence="9">
    <location>
        <position position="346"/>
    </location>
</feature>
<dbReference type="RefSeq" id="WP_160196658.1">
    <property type="nucleotide sequence ID" value="NZ_QXXA01000005.1"/>
</dbReference>
<evidence type="ECO:0000259" key="11">
    <source>
        <dbReference type="Pfam" id="PF00108"/>
    </source>
</evidence>
<feature type="domain" description="Thiolase C-terminal" evidence="12">
    <location>
        <begin position="268"/>
        <end position="389"/>
    </location>
</feature>
<evidence type="ECO:0000256" key="3">
    <source>
        <dbReference type="ARBA" id="ARBA00012705"/>
    </source>
</evidence>
<accession>A0A845QUH3</accession>
<evidence type="ECO:0000256" key="8">
    <source>
        <dbReference type="ARBA" id="ARBA00051550"/>
    </source>
</evidence>
<organism evidence="13 14">
    <name type="scientific">Senegalia massiliensis</name>
    <dbReference type="NCBI Taxonomy" id="1720316"/>
    <lineage>
        <taxon>Bacteria</taxon>
        <taxon>Bacillati</taxon>
        <taxon>Bacillota</taxon>
        <taxon>Clostridia</taxon>
        <taxon>Eubacteriales</taxon>
        <taxon>Clostridiaceae</taxon>
        <taxon>Senegalia</taxon>
    </lineage>
</organism>
<evidence type="ECO:0000256" key="5">
    <source>
        <dbReference type="ARBA" id="ARBA00023315"/>
    </source>
</evidence>
<keyword evidence="4 10" id="KW-0808">Transferase</keyword>
<evidence type="ECO:0000256" key="6">
    <source>
        <dbReference type="ARBA" id="ARBA00030755"/>
    </source>
</evidence>
<dbReference type="PROSITE" id="PS00737">
    <property type="entry name" value="THIOLASE_2"/>
    <property type="match status" value="1"/>
</dbReference>
<dbReference type="InterPro" id="IPR020613">
    <property type="entry name" value="Thiolase_CS"/>
</dbReference>
<dbReference type="EC" id="2.3.1.9" evidence="3"/>
<dbReference type="AlphaFoldDB" id="A0A845QUH3"/>
<comment type="similarity">
    <text evidence="2 10">Belongs to the thiolase-like superfamily. Thiolase family.</text>
</comment>
<dbReference type="Pfam" id="PF00108">
    <property type="entry name" value="Thiolase_N"/>
    <property type="match status" value="1"/>
</dbReference>
<evidence type="ECO:0000259" key="12">
    <source>
        <dbReference type="Pfam" id="PF02803"/>
    </source>
</evidence>
<dbReference type="CDD" id="cd00751">
    <property type="entry name" value="thiolase"/>
    <property type="match status" value="1"/>
</dbReference>
<proteinExistence type="inferred from homology"/>